<accession>A0A5S4WYI0</accession>
<dbReference type="Pfam" id="PF02798">
    <property type="entry name" value="GST_N"/>
    <property type="match status" value="1"/>
</dbReference>
<sequence>MPDLTLTTFDWVPEPPRGFVRDLRVRWALEEADLPYRVASVPFGPRDAEHFAHQPFGQVPWLTDGDISIFESGAILLHLGERSAKLMPTDPRGRSEATEWLFAALNSVEMASLPWSLFKFTGNDDGSPAVKFFDDFLRAHRLKHLEPVLAGREWLAGSFSVADILMSDVLRLVDRFDGLADSPACRAYVARATGRPAFAKAHADQMAHFAAADENPRPR</sequence>
<evidence type="ECO:0000313" key="2">
    <source>
        <dbReference type="EMBL" id="TYL86438.1"/>
    </source>
</evidence>
<dbReference type="InterPro" id="IPR036282">
    <property type="entry name" value="Glutathione-S-Trfase_C_sf"/>
</dbReference>
<protein>
    <submittedName>
        <fullName evidence="2">Glutathione S-transferase family protein</fullName>
    </submittedName>
</protein>
<keyword evidence="2" id="KW-0808">Transferase</keyword>
<name>A0A5S4WYI0_9BRAD</name>
<proteinExistence type="predicted"/>
<dbReference type="InterPro" id="IPR004045">
    <property type="entry name" value="Glutathione_S-Trfase_N"/>
</dbReference>
<dbReference type="Proteomes" id="UP000324853">
    <property type="component" value="Unassembled WGS sequence"/>
</dbReference>
<dbReference type="GO" id="GO:0016740">
    <property type="term" value="F:transferase activity"/>
    <property type="evidence" value="ECO:0007669"/>
    <property type="project" value="UniProtKB-KW"/>
</dbReference>
<gene>
    <name evidence="2" type="ORF">FXB38_08150</name>
</gene>
<dbReference type="OrthoDB" id="9811242at2"/>
<dbReference type="PANTHER" id="PTHR44051:SF8">
    <property type="entry name" value="GLUTATHIONE S-TRANSFERASE GSTA"/>
    <property type="match status" value="1"/>
</dbReference>
<dbReference type="SUPFAM" id="SSF52833">
    <property type="entry name" value="Thioredoxin-like"/>
    <property type="match status" value="1"/>
</dbReference>
<dbReference type="InterPro" id="IPR036249">
    <property type="entry name" value="Thioredoxin-like_sf"/>
</dbReference>
<dbReference type="AlphaFoldDB" id="A0A5S4WYI0"/>
<dbReference type="EMBL" id="VSSR01000013">
    <property type="protein sequence ID" value="TYL86438.1"/>
    <property type="molecule type" value="Genomic_DNA"/>
</dbReference>
<feature type="domain" description="GST N-terminal" evidence="1">
    <location>
        <begin position="24"/>
        <end position="87"/>
    </location>
</feature>
<dbReference type="PANTHER" id="PTHR44051">
    <property type="entry name" value="GLUTATHIONE S-TRANSFERASE-RELATED"/>
    <property type="match status" value="1"/>
</dbReference>
<organism evidence="2 3">
    <name type="scientific">Bradyrhizobium cytisi</name>
    <dbReference type="NCBI Taxonomy" id="515489"/>
    <lineage>
        <taxon>Bacteria</taxon>
        <taxon>Pseudomonadati</taxon>
        <taxon>Pseudomonadota</taxon>
        <taxon>Alphaproteobacteria</taxon>
        <taxon>Hyphomicrobiales</taxon>
        <taxon>Nitrobacteraceae</taxon>
        <taxon>Bradyrhizobium</taxon>
    </lineage>
</organism>
<dbReference type="CDD" id="cd03207">
    <property type="entry name" value="GST_C_8"/>
    <property type="match status" value="1"/>
</dbReference>
<dbReference type="PROSITE" id="PS50404">
    <property type="entry name" value="GST_NTER"/>
    <property type="match status" value="1"/>
</dbReference>
<dbReference type="SFLD" id="SFLDG00358">
    <property type="entry name" value="Main_(cytGST)"/>
    <property type="match status" value="1"/>
</dbReference>
<dbReference type="FunFam" id="3.40.30.10:FF:000331">
    <property type="entry name" value="Glutathione S-transferase"/>
    <property type="match status" value="1"/>
</dbReference>
<dbReference type="CDD" id="cd03046">
    <property type="entry name" value="GST_N_GTT1_like"/>
    <property type="match status" value="1"/>
</dbReference>
<dbReference type="RefSeq" id="WP_148750366.1">
    <property type="nucleotide sequence ID" value="NZ_VSSR01000013.1"/>
</dbReference>
<reference evidence="2 3" key="1">
    <citation type="submission" date="2019-08" db="EMBL/GenBank/DDBJ databases">
        <title>Bradyrhizobium hipponensis sp. nov., a rhizobium isolated from a Lupinus angustifolius root nodule in Tunisia.</title>
        <authorList>
            <person name="Off K."/>
            <person name="Rejili M."/>
            <person name="Mars M."/>
            <person name="Brachmann A."/>
            <person name="Marin M."/>
        </authorList>
    </citation>
    <scope>NUCLEOTIDE SEQUENCE [LARGE SCALE GENOMIC DNA]</scope>
    <source>
        <strain evidence="2 3">CTAW11</strain>
    </source>
</reference>
<dbReference type="Gene3D" id="1.20.1050.10">
    <property type="match status" value="1"/>
</dbReference>
<evidence type="ECO:0000313" key="3">
    <source>
        <dbReference type="Proteomes" id="UP000324853"/>
    </source>
</evidence>
<comment type="caution">
    <text evidence="2">The sequence shown here is derived from an EMBL/GenBank/DDBJ whole genome shotgun (WGS) entry which is preliminary data.</text>
</comment>
<evidence type="ECO:0000259" key="1">
    <source>
        <dbReference type="PROSITE" id="PS50404"/>
    </source>
</evidence>
<dbReference type="InterPro" id="IPR040079">
    <property type="entry name" value="Glutathione_S-Trfase"/>
</dbReference>
<dbReference type="SFLD" id="SFLDS00019">
    <property type="entry name" value="Glutathione_Transferase_(cytos"/>
    <property type="match status" value="1"/>
</dbReference>
<keyword evidence="3" id="KW-1185">Reference proteome</keyword>
<dbReference type="Gene3D" id="3.40.30.10">
    <property type="entry name" value="Glutaredoxin"/>
    <property type="match status" value="1"/>
</dbReference>
<dbReference type="SUPFAM" id="SSF47616">
    <property type="entry name" value="GST C-terminal domain-like"/>
    <property type="match status" value="1"/>
</dbReference>